<reference evidence="1 2" key="1">
    <citation type="submission" date="2020-08" db="EMBL/GenBank/DDBJ databases">
        <title>Genome public.</title>
        <authorList>
            <person name="Liu C."/>
            <person name="Sun Q."/>
        </authorList>
    </citation>
    <scope>NUCLEOTIDE SEQUENCE [LARGE SCALE GENOMIC DNA]</scope>
    <source>
        <strain evidence="1 2">New-38</strain>
    </source>
</reference>
<accession>A0ABR7HQB6</accession>
<evidence type="ECO:0000313" key="1">
    <source>
        <dbReference type="EMBL" id="MBC5729632.1"/>
    </source>
</evidence>
<protein>
    <submittedName>
        <fullName evidence="1">Uncharacterized protein</fullName>
    </submittedName>
</protein>
<sequence>MVTDCKLIFLTPPALERSAREQNLPAAHLAYRVGGGPHLFRANLPVAARGGILAMDCEGFDGRGEPSAFCQEVLRECSARGFQGVYCAFPDRPIPVLQRAVAELGEALQRRGWPLYVPERYGAASDYACVLIPTALSGGSLEQRLAEAAEQYGPSRLALRIERLAQDFLLPSPTGEGVPLSRPALAEQLEERGGSVFFSHELCAHYFTYMTKTDGAHFVLFDDAGSIRKKCQLGARMGISHAFVPYAQVDDLLPGLLE</sequence>
<organism evidence="1 2">
    <name type="scientific">Pseudoflavonifractor hominis</name>
    <dbReference type="NCBI Taxonomy" id="2763059"/>
    <lineage>
        <taxon>Bacteria</taxon>
        <taxon>Bacillati</taxon>
        <taxon>Bacillota</taxon>
        <taxon>Clostridia</taxon>
        <taxon>Eubacteriales</taxon>
        <taxon>Oscillospiraceae</taxon>
        <taxon>Pseudoflavonifractor</taxon>
    </lineage>
</organism>
<dbReference type="EMBL" id="JACOPR010000001">
    <property type="protein sequence ID" value="MBC5729632.1"/>
    <property type="molecule type" value="Genomic_DNA"/>
</dbReference>
<dbReference type="Proteomes" id="UP000660021">
    <property type="component" value="Unassembled WGS sequence"/>
</dbReference>
<evidence type="ECO:0000313" key="2">
    <source>
        <dbReference type="Proteomes" id="UP000660021"/>
    </source>
</evidence>
<proteinExistence type="predicted"/>
<gene>
    <name evidence="1" type="ORF">H8S34_02145</name>
</gene>
<comment type="caution">
    <text evidence="1">The sequence shown here is derived from an EMBL/GenBank/DDBJ whole genome shotgun (WGS) entry which is preliminary data.</text>
</comment>
<dbReference type="RefSeq" id="WP_186962902.1">
    <property type="nucleotide sequence ID" value="NZ_JACOPR010000001.1"/>
</dbReference>
<name>A0ABR7HQB6_9FIRM</name>
<keyword evidence="2" id="KW-1185">Reference proteome</keyword>